<dbReference type="OrthoDB" id="2120at10239"/>
<reference evidence="1 2" key="1">
    <citation type="submission" date="2014-07" db="EMBL/GenBank/DDBJ databases">
        <title>The Complete Genome of Enterotoxigenic Escherichia coli Siphophage Seurat.</title>
        <authorList>
            <person name="Doan D.P."/>
            <person name="Lessor L.E."/>
            <person name="Hernandez A.C."/>
            <person name="Everett G.F.K."/>
        </authorList>
    </citation>
    <scope>NUCLEOTIDE SEQUENCE [LARGE SCALE GENOMIC DNA]</scope>
</reference>
<keyword evidence="2" id="KW-1185">Reference proteome</keyword>
<dbReference type="InterPro" id="IPR027417">
    <property type="entry name" value="P-loop_NTPase"/>
</dbReference>
<name>A0A0A0RP37_9CAUD</name>
<dbReference type="PROSITE" id="PS51257">
    <property type="entry name" value="PROKAR_LIPOPROTEIN"/>
    <property type="match status" value="1"/>
</dbReference>
<sequence>MELNRQPDNMPRVVWKPHPGSQTLALSCPADIILYHGTRGPGKTDCQLMRFRKNVGVGYGKFWKGIIFDREYKNLDDLVTKSQRWFPEFKDGAKFLSSKSDYKWVWPTGEELLFRVACKEKDYWSYHGHEYPFIGWNELTKYPDGRLFEAMMSCNRSSFLPEDNPIINPDGTVTYLPDIPLEVFATSNPFGAGHNWVKKRFIDAAPMGKILRKTTRVFNPRTQKDEDVVTTQCHIFGSYRENKNLSPKYIAELMSITDPNKRAAWLGGSWDITSGGMFDDLWRSTVHKVRPFPIPASWKITRSFDWGSSKPFSVGWWAISDGSDVVREDGTTFSTVRGDLFRINEWYGTNGKTNEGLHLLDSEIASGILERELAWGIHDRVVPGPADNSIWDLENNNSTAATMAKKIRLNGKLYNGIHWKRSDKSAGSRKRGWQKMREFLKAALREDANGKPLPGPRENPAMYIFDNCNYFFELVPSLPRDEVDQDDVDTECEDHMGDEVRYMVLDQAVYTGVGKTIGI</sequence>
<protein>
    <submittedName>
        <fullName evidence="1">TerL</fullName>
    </submittedName>
</protein>
<dbReference type="KEGG" id="vg:24608613"/>
<dbReference type="Gene3D" id="3.40.50.300">
    <property type="entry name" value="P-loop containing nucleotide triphosphate hydrolases"/>
    <property type="match status" value="1"/>
</dbReference>
<evidence type="ECO:0000313" key="2">
    <source>
        <dbReference type="Proteomes" id="UP000030205"/>
    </source>
</evidence>
<dbReference type="RefSeq" id="YP_009151946.1">
    <property type="nucleotide sequence ID" value="NC_027378.1"/>
</dbReference>
<proteinExistence type="predicted"/>
<accession>A0A0A0RP37</accession>
<dbReference type="GeneID" id="24608613"/>
<dbReference type="EMBL" id="KM236243">
    <property type="protein sequence ID" value="AIW03865.1"/>
    <property type="molecule type" value="Genomic_DNA"/>
</dbReference>
<organism evidence="1 2">
    <name type="scientific">Escherichia phage Seurat</name>
    <dbReference type="NCBI Taxonomy" id="1540098"/>
    <lineage>
        <taxon>Viruses</taxon>
        <taxon>Duplodnaviria</taxon>
        <taxon>Heunggongvirae</taxon>
        <taxon>Uroviricota</taxon>
        <taxon>Caudoviricetes</taxon>
        <taxon>Queuovirinae</taxon>
        <taxon>Seuratvirus</taxon>
        <taxon>Seuratvirus seurat</taxon>
    </lineage>
</organism>
<evidence type="ECO:0000313" key="1">
    <source>
        <dbReference type="EMBL" id="AIW03865.1"/>
    </source>
</evidence>
<dbReference type="Gene3D" id="3.30.420.280">
    <property type="match status" value="1"/>
</dbReference>
<gene>
    <name evidence="1" type="ORF">CPT_Seurat2</name>
</gene>
<dbReference type="Proteomes" id="UP000030205">
    <property type="component" value="Segment"/>
</dbReference>